<dbReference type="GeneID" id="97282592"/>
<feature type="region of interest" description="Disordered" evidence="1">
    <location>
        <begin position="78"/>
        <end position="100"/>
    </location>
</feature>
<evidence type="ECO:0000313" key="3">
    <source>
        <dbReference type="Proteomes" id="UP001622557"/>
    </source>
</evidence>
<proteinExistence type="predicted"/>
<protein>
    <submittedName>
        <fullName evidence="2">Uncharacterized protein</fullName>
    </submittedName>
</protein>
<sequence>MSTAGLPTPGRALHPYARQRLTGRFAELVRHEGELAASLRSLAAPAPAGPARSVLLDRCARHERDAALLRSLALGLGPSDRPLERPADPEPAGGGDADTRGRARLGARYLLLEGVLTSSLVAALRTDLRVAAAPDGLDEVLGGLADAADARRSRVWEALTGVGAGRGVHSGAVLAAALDDVVRALVVPERGAVVPMIPVAVRRQARVLTGQWAAACERAVALLGAAGFSVPEDEVRERWWSSTRDALAAYRRLRGRDHCVVRAAAAGMPFMPPSAARA</sequence>
<keyword evidence="3" id="KW-1185">Reference proteome</keyword>
<accession>A0ABZ1KNY7</accession>
<reference evidence="2 3" key="1">
    <citation type="submission" date="2022-10" db="EMBL/GenBank/DDBJ databases">
        <title>The complete genomes of actinobacterial strains from the NBC collection.</title>
        <authorList>
            <person name="Joergensen T.S."/>
            <person name="Alvarez Arevalo M."/>
            <person name="Sterndorff E.B."/>
            <person name="Faurdal D."/>
            <person name="Vuksanovic O."/>
            <person name="Mourched A.-S."/>
            <person name="Charusanti P."/>
            <person name="Shaw S."/>
            <person name="Blin K."/>
            <person name="Weber T."/>
        </authorList>
    </citation>
    <scope>NUCLEOTIDE SEQUENCE [LARGE SCALE GENOMIC DNA]</scope>
    <source>
        <strain evidence="2 3">NBC_00156</strain>
    </source>
</reference>
<organism evidence="2 3">
    <name type="scientific">Streptomyces achromogenes</name>
    <dbReference type="NCBI Taxonomy" id="67255"/>
    <lineage>
        <taxon>Bacteria</taxon>
        <taxon>Bacillati</taxon>
        <taxon>Actinomycetota</taxon>
        <taxon>Actinomycetes</taxon>
        <taxon>Kitasatosporales</taxon>
        <taxon>Streptomycetaceae</taxon>
        <taxon>Streptomyces</taxon>
    </lineage>
</organism>
<evidence type="ECO:0000256" key="1">
    <source>
        <dbReference type="SAM" id="MobiDB-lite"/>
    </source>
</evidence>
<gene>
    <name evidence="2" type="ORF">OG350_19180</name>
</gene>
<dbReference type="Proteomes" id="UP001622557">
    <property type="component" value="Chromosome"/>
</dbReference>
<name>A0ABZ1KNY7_STRAH</name>
<evidence type="ECO:0000313" key="2">
    <source>
        <dbReference type="EMBL" id="WTQ82292.1"/>
    </source>
</evidence>
<dbReference type="RefSeq" id="WP_405448358.1">
    <property type="nucleotide sequence ID" value="NZ_CP108164.1"/>
</dbReference>
<dbReference type="EMBL" id="CP108164">
    <property type="protein sequence ID" value="WTQ82292.1"/>
    <property type="molecule type" value="Genomic_DNA"/>
</dbReference>